<feature type="compositionally biased region" description="Basic and acidic residues" evidence="1">
    <location>
        <begin position="1"/>
        <end position="10"/>
    </location>
</feature>
<feature type="compositionally biased region" description="Basic and acidic residues" evidence="1">
    <location>
        <begin position="31"/>
        <end position="40"/>
    </location>
</feature>
<evidence type="ECO:0000313" key="2">
    <source>
        <dbReference type="Proteomes" id="UP000492821"/>
    </source>
</evidence>
<feature type="region of interest" description="Disordered" evidence="1">
    <location>
        <begin position="145"/>
        <end position="171"/>
    </location>
</feature>
<protein>
    <submittedName>
        <fullName evidence="3">Uncharacterized protein</fullName>
    </submittedName>
</protein>
<evidence type="ECO:0000313" key="3">
    <source>
        <dbReference type="WBParaSite" id="Pan_g19922.t1"/>
    </source>
</evidence>
<name>A0A7E4VE33_PANRE</name>
<reference evidence="2" key="1">
    <citation type="journal article" date="2013" name="Genetics">
        <title>The draft genome and transcriptome of Panagrellus redivivus are shaped by the harsh demands of a free-living lifestyle.</title>
        <authorList>
            <person name="Srinivasan J."/>
            <person name="Dillman A.R."/>
            <person name="Macchietto M.G."/>
            <person name="Heikkinen L."/>
            <person name="Lakso M."/>
            <person name="Fracchia K.M."/>
            <person name="Antoshechkin I."/>
            <person name="Mortazavi A."/>
            <person name="Wong G."/>
            <person name="Sternberg P.W."/>
        </authorList>
    </citation>
    <scope>NUCLEOTIDE SEQUENCE [LARGE SCALE GENOMIC DNA]</scope>
    <source>
        <strain evidence="2">MT8872</strain>
    </source>
</reference>
<accession>A0A7E4VE33</accession>
<dbReference type="WBParaSite" id="Pan_g19922.t1">
    <property type="protein sequence ID" value="Pan_g19922.t1"/>
    <property type="gene ID" value="Pan_g19922"/>
</dbReference>
<reference evidence="3" key="2">
    <citation type="submission" date="2020-10" db="UniProtKB">
        <authorList>
            <consortium name="WormBaseParasite"/>
        </authorList>
    </citation>
    <scope>IDENTIFICATION</scope>
</reference>
<evidence type="ECO:0000256" key="1">
    <source>
        <dbReference type="SAM" id="MobiDB-lite"/>
    </source>
</evidence>
<feature type="region of interest" description="Disordered" evidence="1">
    <location>
        <begin position="1"/>
        <end position="59"/>
    </location>
</feature>
<sequence>MRSVVEKHTSDIATGEQSPAGFIHRRPRGRGTTERFHDTDFLSPQPPTKRTPSKPKRISPRTVCAGLETANGLSLTSANGSRLSINRHPERHYRLLFLPSLSRILSRVAGVRQSRLKLTARPAPFSSSPGISCYATCSRYCQASPRPSSTPSKHVASSSRSTCPRHSVSSTTLRTFVPRTTKILILTNTVIQTGK</sequence>
<proteinExistence type="predicted"/>
<organism evidence="2 3">
    <name type="scientific">Panagrellus redivivus</name>
    <name type="common">Microworm</name>
    <dbReference type="NCBI Taxonomy" id="6233"/>
    <lineage>
        <taxon>Eukaryota</taxon>
        <taxon>Metazoa</taxon>
        <taxon>Ecdysozoa</taxon>
        <taxon>Nematoda</taxon>
        <taxon>Chromadorea</taxon>
        <taxon>Rhabditida</taxon>
        <taxon>Tylenchina</taxon>
        <taxon>Panagrolaimomorpha</taxon>
        <taxon>Panagrolaimoidea</taxon>
        <taxon>Panagrolaimidae</taxon>
        <taxon>Panagrellus</taxon>
    </lineage>
</organism>
<keyword evidence="2" id="KW-1185">Reference proteome</keyword>
<dbReference type="Proteomes" id="UP000492821">
    <property type="component" value="Unassembled WGS sequence"/>
</dbReference>
<dbReference type="AlphaFoldDB" id="A0A7E4VE33"/>